<proteinExistence type="predicted"/>
<organism evidence="1 2">
    <name type="scientific">Acanthamoeba castellanii medusavirus J1</name>
    <dbReference type="NCBI Taxonomy" id="3114988"/>
    <lineage>
        <taxon>Viruses</taxon>
        <taxon>Varidnaviria</taxon>
        <taxon>Bamfordvirae</taxon>
        <taxon>Nucleocytoviricota</taxon>
        <taxon>Megaviricetes</taxon>
        <taxon>Mamonoviridae</taxon>
        <taxon>Medusavirus</taxon>
        <taxon>Medusavirus medusae</taxon>
    </lineage>
</organism>
<reference evidence="2" key="1">
    <citation type="journal article" date="2019" name="J. Virol.">
        <title>Medusavirus, a novel large DNA virus discovered from hot spring water.</title>
        <authorList>
            <person name="Yoshikawa G."/>
            <person name="Blanc-Mathieu R."/>
            <person name="Song C."/>
            <person name="Kayama Y."/>
            <person name="Mochizuki T."/>
            <person name="Murata K."/>
            <person name="Ogata H."/>
            <person name="Takemura M."/>
        </authorList>
    </citation>
    <scope>NUCLEOTIDE SEQUENCE [LARGE SCALE GENOMIC DNA]</scope>
</reference>
<dbReference type="EMBL" id="AP018495">
    <property type="protein sequence ID" value="BBI30495.1"/>
    <property type="molecule type" value="Genomic_DNA"/>
</dbReference>
<dbReference type="Proteomes" id="UP001161669">
    <property type="component" value="Segment"/>
</dbReference>
<dbReference type="KEGG" id="vg:80540847"/>
<evidence type="ECO:0000313" key="1">
    <source>
        <dbReference type="EMBL" id="BBI30495.1"/>
    </source>
</evidence>
<evidence type="ECO:0000313" key="2">
    <source>
        <dbReference type="Proteomes" id="UP001161669"/>
    </source>
</evidence>
<sequence>MADVYERITSELLPPGWDYEQHEHFYMIMLECDGGDYDERVMAVPYDGLDQSIAKAAIRMLERDDPSIAGDYWVSFCWSCGDPSHCDVCIQRERDFEAAARQAHESIKRI</sequence>
<protein>
    <submittedName>
        <fullName evidence="1">Uncharacterized protein</fullName>
    </submittedName>
</protein>
<keyword evidence="2" id="KW-1185">Reference proteome</keyword>
<name>A0A3T1CXH8_9VIRU</name>
<accession>A0A3T1CXH8</accession>